<protein>
    <submittedName>
        <fullName evidence="1">PhiH1 repressor-like protein</fullName>
    </submittedName>
</protein>
<dbReference type="EMBL" id="AOLN01000009">
    <property type="protein sequence ID" value="ELZ96032.1"/>
    <property type="molecule type" value="Genomic_DNA"/>
</dbReference>
<dbReference type="PATRIC" id="fig|662479.7.peg.1133"/>
<dbReference type="SUPFAM" id="SSF46785">
    <property type="entry name" value="Winged helix' DNA-binding domain"/>
    <property type="match status" value="1"/>
</dbReference>
<dbReference type="AlphaFoldDB" id="M0IJ41"/>
<evidence type="ECO:0000313" key="2">
    <source>
        <dbReference type="Proteomes" id="UP000011550"/>
    </source>
</evidence>
<proteinExistence type="predicted"/>
<name>M0IJ41_9EURY</name>
<dbReference type="InterPro" id="IPR036388">
    <property type="entry name" value="WH-like_DNA-bd_sf"/>
</dbReference>
<reference evidence="1 2" key="1">
    <citation type="journal article" date="2014" name="PLoS Genet.">
        <title>Phylogenetically driven sequencing of extremely halophilic archaea reveals strategies for static and dynamic osmo-response.</title>
        <authorList>
            <person name="Becker E.A."/>
            <person name="Seitzer P.M."/>
            <person name="Tritt A."/>
            <person name="Larsen D."/>
            <person name="Krusor M."/>
            <person name="Yao A.I."/>
            <person name="Wu D."/>
            <person name="Madern D."/>
            <person name="Eisen J.A."/>
            <person name="Darling A.E."/>
            <person name="Facciotti M.T."/>
        </authorList>
    </citation>
    <scope>NUCLEOTIDE SEQUENCE [LARGE SCALE GENOMIC DNA]</scope>
    <source>
        <strain evidence="1 2">ATCC BAA-1512</strain>
    </source>
</reference>
<dbReference type="Gene3D" id="1.10.10.10">
    <property type="entry name" value="Winged helix-like DNA-binding domain superfamily/Winged helix DNA-binding domain"/>
    <property type="match status" value="1"/>
</dbReference>
<dbReference type="Proteomes" id="UP000011550">
    <property type="component" value="Unassembled WGS sequence"/>
</dbReference>
<gene>
    <name evidence="1" type="ORF">C440_05562</name>
</gene>
<sequence>MRKSAGWMVPSDDRILELIREYGNLTPSAVSHFGGPSRQHASGRMSKLAEYGLLNQVYRGLYGITDNGRAYLDEDLDASTLEPVDESND</sequence>
<organism evidence="1 2">
    <name type="scientific">Haloferax mucosum ATCC BAA-1512</name>
    <dbReference type="NCBI Taxonomy" id="662479"/>
    <lineage>
        <taxon>Archaea</taxon>
        <taxon>Methanobacteriati</taxon>
        <taxon>Methanobacteriota</taxon>
        <taxon>Stenosarchaea group</taxon>
        <taxon>Halobacteria</taxon>
        <taxon>Halobacteriales</taxon>
        <taxon>Haloferacaceae</taxon>
        <taxon>Haloferax</taxon>
    </lineage>
</organism>
<dbReference type="OrthoDB" id="285635at2157"/>
<evidence type="ECO:0000313" key="1">
    <source>
        <dbReference type="EMBL" id="ELZ96032.1"/>
    </source>
</evidence>
<keyword evidence="2" id="KW-1185">Reference proteome</keyword>
<accession>M0IJ41</accession>
<comment type="caution">
    <text evidence="1">The sequence shown here is derived from an EMBL/GenBank/DDBJ whole genome shotgun (WGS) entry which is preliminary data.</text>
</comment>
<dbReference type="InterPro" id="IPR036390">
    <property type="entry name" value="WH_DNA-bd_sf"/>
</dbReference>
<dbReference type="RefSeq" id="WP_008319056.1">
    <property type="nucleotide sequence ID" value="NZ_AOLN01000009.1"/>
</dbReference>